<accession>A0ABU7V742</accession>
<dbReference type="SUPFAM" id="SSF55136">
    <property type="entry name" value="Probable bacterial effector-binding domain"/>
    <property type="match status" value="1"/>
</dbReference>
<dbReference type="Pfam" id="PF06445">
    <property type="entry name" value="GyrI-like"/>
    <property type="match status" value="1"/>
</dbReference>
<evidence type="ECO:0000313" key="4">
    <source>
        <dbReference type="Proteomes" id="UP001351900"/>
    </source>
</evidence>
<feature type="domain" description="HTH merR-type" evidence="2">
    <location>
        <begin position="4"/>
        <end position="74"/>
    </location>
</feature>
<dbReference type="PANTHER" id="PTHR30204:SF97">
    <property type="entry name" value="MERR FAMILY REGULATORY PROTEIN"/>
    <property type="match status" value="1"/>
</dbReference>
<dbReference type="EMBL" id="JAZHOV010000005">
    <property type="protein sequence ID" value="MEF2255494.1"/>
    <property type="molecule type" value="Genomic_DNA"/>
</dbReference>
<dbReference type="CDD" id="cd01107">
    <property type="entry name" value="HTH_BmrR"/>
    <property type="match status" value="1"/>
</dbReference>
<keyword evidence="4" id="KW-1185">Reference proteome</keyword>
<dbReference type="InterPro" id="IPR000551">
    <property type="entry name" value="MerR-type_HTH_dom"/>
</dbReference>
<evidence type="ECO:0000259" key="2">
    <source>
        <dbReference type="PROSITE" id="PS50937"/>
    </source>
</evidence>
<keyword evidence="1" id="KW-0238">DNA-binding</keyword>
<dbReference type="RefSeq" id="WP_331791751.1">
    <property type="nucleotide sequence ID" value="NZ_BAAAUO010000011.1"/>
</dbReference>
<dbReference type="InterPro" id="IPR011256">
    <property type="entry name" value="Reg_factor_effector_dom_sf"/>
</dbReference>
<dbReference type="SMART" id="SM00871">
    <property type="entry name" value="AraC_E_bind"/>
    <property type="match status" value="1"/>
</dbReference>
<protein>
    <submittedName>
        <fullName evidence="3">MerR family transcriptional regulator</fullName>
    </submittedName>
</protein>
<proteinExistence type="predicted"/>
<reference evidence="3 4" key="1">
    <citation type="submission" date="2024-01" db="EMBL/GenBank/DDBJ databases">
        <title>the genome sequence of strain Microbacterium schleiferi NBRC 15075.</title>
        <authorList>
            <person name="Ding Y."/>
            <person name="Zhang G."/>
        </authorList>
    </citation>
    <scope>NUCLEOTIDE SEQUENCE [LARGE SCALE GENOMIC DNA]</scope>
    <source>
        <strain evidence="3 4">NBRC 15075</strain>
    </source>
</reference>
<dbReference type="PANTHER" id="PTHR30204">
    <property type="entry name" value="REDOX-CYCLING DRUG-SENSING TRANSCRIPTIONAL ACTIVATOR SOXR"/>
    <property type="match status" value="1"/>
</dbReference>
<sequence length="273" mass="29381">MSSLMTIGDFSRAVRLSAKALRFYHQNGILAPALVDEHSGYRLYAAEQIPDAQVIRSLRALRLPLPTIREILAAPDITARAALLSTHLGRLEQELAETQAAAEQLRGLLSPPDPEIAVTFRTVPAMAVLSLSEVIELGDLEQWFRDATAQLQSIAARAPGSAGSQLGGVWPNELIADGRGRATVFLTNADDIADDLVGGGLTRETLPPVEVAVAVHRGSDDRVPRAYAALGTYVALHQLATDAPAREIYLEGLPGTDPTTTTEIQWPVFRVTH</sequence>
<dbReference type="InterPro" id="IPR047057">
    <property type="entry name" value="MerR_fam"/>
</dbReference>
<evidence type="ECO:0000256" key="1">
    <source>
        <dbReference type="ARBA" id="ARBA00023125"/>
    </source>
</evidence>
<name>A0ABU7V742_9MICO</name>
<dbReference type="Gene3D" id="1.10.1660.10">
    <property type="match status" value="1"/>
</dbReference>
<organism evidence="3 4">
    <name type="scientific">Microbacterium schleiferi</name>
    <dbReference type="NCBI Taxonomy" id="69362"/>
    <lineage>
        <taxon>Bacteria</taxon>
        <taxon>Bacillati</taxon>
        <taxon>Actinomycetota</taxon>
        <taxon>Actinomycetes</taxon>
        <taxon>Micrococcales</taxon>
        <taxon>Microbacteriaceae</taxon>
        <taxon>Microbacterium</taxon>
    </lineage>
</organism>
<dbReference type="Proteomes" id="UP001351900">
    <property type="component" value="Unassembled WGS sequence"/>
</dbReference>
<dbReference type="InterPro" id="IPR029442">
    <property type="entry name" value="GyrI-like"/>
</dbReference>
<gene>
    <name evidence="3" type="ORF">V2V91_10175</name>
</gene>
<dbReference type="Gene3D" id="3.20.80.10">
    <property type="entry name" value="Regulatory factor, effector binding domain"/>
    <property type="match status" value="1"/>
</dbReference>
<dbReference type="PROSITE" id="PS50937">
    <property type="entry name" value="HTH_MERR_2"/>
    <property type="match status" value="1"/>
</dbReference>
<dbReference type="Pfam" id="PF13411">
    <property type="entry name" value="MerR_1"/>
    <property type="match status" value="1"/>
</dbReference>
<dbReference type="SUPFAM" id="SSF46955">
    <property type="entry name" value="Putative DNA-binding domain"/>
    <property type="match status" value="1"/>
</dbReference>
<dbReference type="InterPro" id="IPR009061">
    <property type="entry name" value="DNA-bd_dom_put_sf"/>
</dbReference>
<dbReference type="InterPro" id="IPR010499">
    <property type="entry name" value="AraC_E-bd"/>
</dbReference>
<dbReference type="SMART" id="SM00422">
    <property type="entry name" value="HTH_MERR"/>
    <property type="match status" value="1"/>
</dbReference>
<comment type="caution">
    <text evidence="3">The sequence shown here is derived from an EMBL/GenBank/DDBJ whole genome shotgun (WGS) entry which is preliminary data.</text>
</comment>
<evidence type="ECO:0000313" key="3">
    <source>
        <dbReference type="EMBL" id="MEF2255494.1"/>
    </source>
</evidence>